<feature type="transmembrane region" description="Helical" evidence="10">
    <location>
        <begin position="182"/>
        <end position="204"/>
    </location>
</feature>
<evidence type="ECO:0000313" key="13">
    <source>
        <dbReference type="Proteomes" id="UP000462435"/>
    </source>
</evidence>
<evidence type="ECO:0000256" key="7">
    <source>
        <dbReference type="ARBA" id="ARBA00022989"/>
    </source>
</evidence>
<feature type="domain" description="MotA/TolQ/ExbB proton channel" evidence="11">
    <location>
        <begin position="87"/>
        <end position="219"/>
    </location>
</feature>
<dbReference type="PANTHER" id="PTHR30625:SF3">
    <property type="entry name" value="TOL-PAL SYSTEM PROTEIN TOLQ"/>
    <property type="match status" value="1"/>
</dbReference>
<keyword evidence="9 10" id="KW-0131">Cell cycle</keyword>
<evidence type="ECO:0000256" key="5">
    <source>
        <dbReference type="ARBA" id="ARBA00022618"/>
    </source>
</evidence>
<dbReference type="GO" id="GO:0043213">
    <property type="term" value="P:bacteriocin transport"/>
    <property type="evidence" value="ECO:0007669"/>
    <property type="project" value="InterPro"/>
</dbReference>
<keyword evidence="8 10" id="KW-0472">Membrane</keyword>
<dbReference type="InterPro" id="IPR014163">
    <property type="entry name" value="Tol-Pal_TolQ"/>
</dbReference>
<feature type="transmembrane region" description="Helical" evidence="10">
    <location>
        <begin position="12"/>
        <end position="39"/>
    </location>
</feature>
<evidence type="ECO:0000256" key="6">
    <source>
        <dbReference type="ARBA" id="ARBA00022692"/>
    </source>
</evidence>
<keyword evidence="7 10" id="KW-1133">Transmembrane helix</keyword>
<keyword evidence="5 10" id="KW-0132">Cell division</keyword>
<dbReference type="GO" id="GO:0005886">
    <property type="term" value="C:plasma membrane"/>
    <property type="evidence" value="ECO:0007669"/>
    <property type="project" value="UniProtKB-SubCell"/>
</dbReference>
<keyword evidence="3 10" id="KW-1003">Cell membrane</keyword>
<dbReference type="PANTHER" id="PTHR30625">
    <property type="entry name" value="PROTEIN TOLQ"/>
    <property type="match status" value="1"/>
</dbReference>
<gene>
    <name evidence="12" type="primary">tolQ_6</name>
    <name evidence="10" type="synonym">tolQ</name>
    <name evidence="12" type="ORF">GAK35_04072</name>
</gene>
<proteinExistence type="inferred from homology"/>
<keyword evidence="6 10" id="KW-0812">Transmembrane</keyword>
<comment type="function">
    <text evidence="10">Part of the Tol-Pal system, which plays a role in outer membrane invagination during cell division and is important for maintaining outer membrane integrity.</text>
</comment>
<keyword evidence="4 10" id="KW-0997">Cell inner membrane</keyword>
<dbReference type="GO" id="GO:0017038">
    <property type="term" value="P:protein import"/>
    <property type="evidence" value="ECO:0007669"/>
    <property type="project" value="TreeGrafter"/>
</dbReference>
<organism evidence="12 13">
    <name type="scientific">Herbaspirillum frisingense</name>
    <dbReference type="NCBI Taxonomy" id="92645"/>
    <lineage>
        <taxon>Bacteria</taxon>
        <taxon>Pseudomonadati</taxon>
        <taxon>Pseudomonadota</taxon>
        <taxon>Betaproteobacteria</taxon>
        <taxon>Burkholderiales</taxon>
        <taxon>Oxalobacteraceae</taxon>
        <taxon>Herbaspirillum</taxon>
    </lineage>
</organism>
<dbReference type="HAMAP" id="MF_02202">
    <property type="entry name" value="TolQ"/>
    <property type="match status" value="1"/>
</dbReference>
<dbReference type="GO" id="GO:0051301">
    <property type="term" value="P:cell division"/>
    <property type="evidence" value="ECO:0007669"/>
    <property type="project" value="UniProtKB-UniRule"/>
</dbReference>
<evidence type="ECO:0000256" key="2">
    <source>
        <dbReference type="ARBA" id="ARBA00010442"/>
    </source>
</evidence>
<dbReference type="InterPro" id="IPR002898">
    <property type="entry name" value="MotA_ExbB_proton_chnl"/>
</dbReference>
<name>A0A7V8JS94_9BURK</name>
<dbReference type="NCBIfam" id="TIGR02796">
    <property type="entry name" value="tolQ"/>
    <property type="match status" value="1"/>
</dbReference>
<evidence type="ECO:0000256" key="9">
    <source>
        <dbReference type="ARBA" id="ARBA00023306"/>
    </source>
</evidence>
<evidence type="ECO:0000256" key="4">
    <source>
        <dbReference type="ARBA" id="ARBA00022519"/>
    </source>
</evidence>
<accession>A0A7V8JS94</accession>
<dbReference type="Pfam" id="PF01618">
    <property type="entry name" value="MotA_ExbB"/>
    <property type="match status" value="1"/>
</dbReference>
<comment type="caution">
    <text evidence="12">The sequence shown here is derived from an EMBL/GenBank/DDBJ whole genome shotgun (WGS) entry which is preliminary data.</text>
</comment>
<dbReference type="InterPro" id="IPR050790">
    <property type="entry name" value="ExbB/TolQ_transport"/>
</dbReference>
<comment type="subunit">
    <text evidence="10">The Tol-Pal system is composed of five core proteins: the inner membrane proteins TolA, TolQ and TolR, the periplasmic protein TolB and the outer membrane protein Pal. They form a network linking the inner and outer membranes and the peptidoglycan layer.</text>
</comment>
<evidence type="ECO:0000256" key="8">
    <source>
        <dbReference type="ARBA" id="ARBA00023136"/>
    </source>
</evidence>
<dbReference type="EMBL" id="WNDX01000199">
    <property type="protein sequence ID" value="KAF1036517.1"/>
    <property type="molecule type" value="Genomic_DNA"/>
</dbReference>
<evidence type="ECO:0000256" key="1">
    <source>
        <dbReference type="ARBA" id="ARBA00004651"/>
    </source>
</evidence>
<evidence type="ECO:0000256" key="3">
    <source>
        <dbReference type="ARBA" id="ARBA00022475"/>
    </source>
</evidence>
<protein>
    <recommendedName>
        <fullName evidence="10">Tol-Pal system protein TolQ</fullName>
    </recommendedName>
</protein>
<evidence type="ECO:0000259" key="11">
    <source>
        <dbReference type="Pfam" id="PF01618"/>
    </source>
</evidence>
<comment type="subcellular location">
    <subcellularLocation>
        <location evidence="10">Cell inner membrane</location>
        <topology evidence="10">Multi-pass membrane protein</topology>
    </subcellularLocation>
    <subcellularLocation>
        <location evidence="1">Cell membrane</location>
        <topology evidence="1">Multi-pass membrane protein</topology>
    </subcellularLocation>
</comment>
<feature type="transmembrane region" description="Helical" evidence="10">
    <location>
        <begin position="139"/>
        <end position="162"/>
    </location>
</feature>
<comment type="similarity">
    <text evidence="2 10">Belongs to the ExbB/TolQ family.</text>
</comment>
<evidence type="ECO:0000313" key="12">
    <source>
        <dbReference type="EMBL" id="KAF1036517.1"/>
    </source>
</evidence>
<dbReference type="AlphaFoldDB" id="A0A7V8JS94"/>
<dbReference type="Proteomes" id="UP000462435">
    <property type="component" value="Unassembled WGS sequence"/>
</dbReference>
<evidence type="ECO:0000256" key="10">
    <source>
        <dbReference type="HAMAP-Rule" id="MF_02202"/>
    </source>
</evidence>
<reference evidence="13" key="1">
    <citation type="journal article" date="2020" name="MBio">
        <title>Horizontal gene transfer to a defensive symbiont with a reduced genome amongst a multipartite beetle microbiome.</title>
        <authorList>
            <person name="Waterworth S.C."/>
            <person name="Florez L.V."/>
            <person name="Rees E.R."/>
            <person name="Hertweck C."/>
            <person name="Kaltenpoth M."/>
            <person name="Kwan J.C."/>
        </authorList>
    </citation>
    <scope>NUCLEOTIDE SEQUENCE [LARGE SCALE GENOMIC DNA]</scope>
</reference>
<sequence>MNVTQDLSFISLIANASVLVQLVMLLLLSASVISWTYIFRKMFSIRSARVQTEEFERVFWSGGNLSALYQDALSNRRKAGGSGGALERIFQAGMGEFNKAKASVAARGGAVDSGALLDGARRAMRAAYQREMDALESHLAFLASVGSVSPYVGLFGTVWGIMNAFRGLANVQQATLAAVAPGIAEALIATAIGLFAAIPAVVAFNRYSHDIDRLAIRFESFIEEFSNILQRQAR</sequence>